<gene>
    <name evidence="3" type="primary">Siglec15_0</name>
    <name evidence="3" type="ORF">GTO96_0016378</name>
</gene>
<dbReference type="Proteomes" id="UP000886611">
    <property type="component" value="Unassembled WGS sequence"/>
</dbReference>
<dbReference type="GO" id="GO:2001204">
    <property type="term" value="P:regulation of osteoclast development"/>
    <property type="evidence" value="ECO:0007669"/>
    <property type="project" value="TreeGrafter"/>
</dbReference>
<accession>A0A8X8BRV8</accession>
<dbReference type="EMBL" id="JAATIS010001721">
    <property type="protein sequence ID" value="KAG2465656.1"/>
    <property type="molecule type" value="Genomic_DNA"/>
</dbReference>
<evidence type="ECO:0000256" key="1">
    <source>
        <dbReference type="SAM" id="Phobius"/>
    </source>
</evidence>
<comment type="caution">
    <text evidence="3">The sequence shown here is derived from an EMBL/GenBank/DDBJ whole genome shotgun (WGS) entry which is preliminary data.</text>
</comment>
<sequence>LFMGTDTMKILISYFFIGQHKAPDTVTEKKGNSAVLPSNFAYEPLASGEKINSIWLKNDHVVKNAEIVLNCSAYTRTCSKNKDNRFQLIGNISDKNGSVLLKDLQLSDTGPYYFRLEFPDNKSKSFTFTEPTNLTVQGSPEILKLDVTYEFFRPTEVVCLAEGNPLPNLTLNFELAQTGQKYQAENLTIHTANEFQIRGEIQNPTGQQYICNATNQIGTQQKTVYVGIPHSVFIILTVFILIFLLLACLVYWKFKASGTSQHSYKSKAIDENTVISPKVLELDG</sequence>
<keyword evidence="1" id="KW-0812">Transmembrane</keyword>
<dbReference type="InterPro" id="IPR042836">
    <property type="entry name" value="SIG15"/>
</dbReference>
<dbReference type="InterPro" id="IPR013783">
    <property type="entry name" value="Ig-like_fold"/>
</dbReference>
<feature type="domain" description="Immunoglobulin V-set" evidence="2">
    <location>
        <begin position="23"/>
        <end position="136"/>
    </location>
</feature>
<keyword evidence="1" id="KW-0472">Membrane</keyword>
<dbReference type="AlphaFoldDB" id="A0A8X8BRV8"/>
<evidence type="ECO:0000313" key="4">
    <source>
        <dbReference type="Proteomes" id="UP000886611"/>
    </source>
</evidence>
<dbReference type="PANTHER" id="PTHR46942">
    <property type="entry name" value="SIALIC ACID-BINDING IG-LIKE LECTIN 15"/>
    <property type="match status" value="1"/>
</dbReference>
<dbReference type="GO" id="GO:0032956">
    <property type="term" value="P:regulation of actin cytoskeleton organization"/>
    <property type="evidence" value="ECO:0007669"/>
    <property type="project" value="TreeGrafter"/>
</dbReference>
<evidence type="ECO:0000259" key="2">
    <source>
        <dbReference type="Pfam" id="PF07686"/>
    </source>
</evidence>
<feature type="non-terminal residue" evidence="3">
    <location>
        <position position="284"/>
    </location>
</feature>
<protein>
    <submittedName>
        <fullName evidence="3">SIG15 protein</fullName>
    </submittedName>
</protein>
<name>A0A8X8BRV8_POLSE</name>
<dbReference type="GO" id="GO:0045124">
    <property type="term" value="P:regulation of bone resorption"/>
    <property type="evidence" value="ECO:0007669"/>
    <property type="project" value="TreeGrafter"/>
</dbReference>
<dbReference type="Gene3D" id="2.60.40.10">
    <property type="entry name" value="Immunoglobulins"/>
    <property type="match status" value="2"/>
</dbReference>
<evidence type="ECO:0000313" key="3">
    <source>
        <dbReference type="EMBL" id="KAG2465656.1"/>
    </source>
</evidence>
<proteinExistence type="predicted"/>
<reference evidence="3 4" key="1">
    <citation type="journal article" date="2021" name="Cell">
        <title>Tracing the genetic footprints of vertebrate landing in non-teleost ray-finned fishes.</title>
        <authorList>
            <person name="Bi X."/>
            <person name="Wang K."/>
            <person name="Yang L."/>
            <person name="Pan H."/>
            <person name="Jiang H."/>
            <person name="Wei Q."/>
            <person name="Fang M."/>
            <person name="Yu H."/>
            <person name="Zhu C."/>
            <person name="Cai Y."/>
            <person name="He Y."/>
            <person name="Gan X."/>
            <person name="Zeng H."/>
            <person name="Yu D."/>
            <person name="Zhu Y."/>
            <person name="Jiang H."/>
            <person name="Qiu Q."/>
            <person name="Yang H."/>
            <person name="Zhang Y.E."/>
            <person name="Wang W."/>
            <person name="Zhu M."/>
            <person name="He S."/>
            <person name="Zhang G."/>
        </authorList>
    </citation>
    <scope>NUCLEOTIDE SEQUENCE [LARGE SCALE GENOMIC DNA]</scope>
    <source>
        <strain evidence="3">Bchr_013</strain>
    </source>
</reference>
<feature type="non-terminal residue" evidence="3">
    <location>
        <position position="1"/>
    </location>
</feature>
<dbReference type="InterPro" id="IPR013106">
    <property type="entry name" value="Ig_V-set"/>
</dbReference>
<feature type="transmembrane region" description="Helical" evidence="1">
    <location>
        <begin position="232"/>
        <end position="252"/>
    </location>
</feature>
<keyword evidence="1" id="KW-1133">Transmembrane helix</keyword>
<organism evidence="3 4">
    <name type="scientific">Polypterus senegalus</name>
    <name type="common">Senegal bichir</name>
    <dbReference type="NCBI Taxonomy" id="55291"/>
    <lineage>
        <taxon>Eukaryota</taxon>
        <taxon>Metazoa</taxon>
        <taxon>Chordata</taxon>
        <taxon>Craniata</taxon>
        <taxon>Vertebrata</taxon>
        <taxon>Euteleostomi</taxon>
        <taxon>Actinopterygii</taxon>
        <taxon>Polypteriformes</taxon>
        <taxon>Polypteridae</taxon>
        <taxon>Polypterus</taxon>
    </lineage>
</organism>
<dbReference type="Pfam" id="PF07686">
    <property type="entry name" value="V-set"/>
    <property type="match status" value="1"/>
</dbReference>
<keyword evidence="4" id="KW-1185">Reference proteome</keyword>
<dbReference type="GO" id="GO:0005886">
    <property type="term" value="C:plasma membrane"/>
    <property type="evidence" value="ECO:0007669"/>
    <property type="project" value="TreeGrafter"/>
</dbReference>
<dbReference type="PANTHER" id="PTHR46942:SF1">
    <property type="entry name" value="SIALIC ACID-BINDING IG-LIKE LECTIN 15"/>
    <property type="match status" value="1"/>
</dbReference>
<dbReference type="SUPFAM" id="SSF48726">
    <property type="entry name" value="Immunoglobulin"/>
    <property type="match status" value="2"/>
</dbReference>
<dbReference type="InterPro" id="IPR036179">
    <property type="entry name" value="Ig-like_dom_sf"/>
</dbReference>